<dbReference type="Proteomes" id="UP000288805">
    <property type="component" value="Unassembled WGS sequence"/>
</dbReference>
<feature type="region of interest" description="Disordered" evidence="1">
    <location>
        <begin position="187"/>
        <end position="212"/>
    </location>
</feature>
<dbReference type="AlphaFoldDB" id="A0A438IA52"/>
<comment type="caution">
    <text evidence="2">The sequence shown here is derived from an EMBL/GenBank/DDBJ whole genome shotgun (WGS) entry which is preliminary data.</text>
</comment>
<name>A0A438IA52_VITVI</name>
<evidence type="ECO:0000313" key="3">
    <source>
        <dbReference type="Proteomes" id="UP000288805"/>
    </source>
</evidence>
<reference evidence="2 3" key="1">
    <citation type="journal article" date="2018" name="PLoS Genet.">
        <title>Population sequencing reveals clonal diversity and ancestral inbreeding in the grapevine cultivar Chardonnay.</title>
        <authorList>
            <person name="Roach M.J."/>
            <person name="Johnson D.L."/>
            <person name="Bohlmann J."/>
            <person name="van Vuuren H.J."/>
            <person name="Jones S.J."/>
            <person name="Pretorius I.S."/>
            <person name="Schmidt S.A."/>
            <person name="Borneman A.R."/>
        </authorList>
    </citation>
    <scope>NUCLEOTIDE SEQUENCE [LARGE SCALE GENOMIC DNA]</scope>
    <source>
        <strain evidence="3">cv. Chardonnay</strain>
        <tissue evidence="2">Leaf</tissue>
    </source>
</reference>
<gene>
    <name evidence="2" type="ORF">CK203_028815</name>
</gene>
<dbReference type="PANTHER" id="PTHR34427:SF5">
    <property type="entry name" value="DUF4283 DOMAIN-CONTAINING PROTEIN"/>
    <property type="match status" value="1"/>
</dbReference>
<sequence>MAINPETQEGKNMGKTVRGRSYASIAKRTLFGQSKRNRSEALGKSWELKGSLGLAKLEKGRVLLDFEDLEEACRVVSSETARWKESRKWGDECGGFITIDEQTKTMGELQWARILVRGRGNARPSVLEVEAEEEVYAVSLWWECRPVLRRSCRQADGRHSSEVRGEEISHAEKRVTKGWVSVRLETLHPSDDGTGEQEIGPGRVVSSAVRSP</sequence>
<accession>A0A438IA52</accession>
<dbReference type="EMBL" id="QGNW01000128">
    <property type="protein sequence ID" value="RVW93549.1"/>
    <property type="molecule type" value="Genomic_DNA"/>
</dbReference>
<evidence type="ECO:0000313" key="2">
    <source>
        <dbReference type="EMBL" id="RVW93549.1"/>
    </source>
</evidence>
<evidence type="ECO:0000256" key="1">
    <source>
        <dbReference type="SAM" id="MobiDB-lite"/>
    </source>
</evidence>
<dbReference type="PANTHER" id="PTHR34427">
    <property type="entry name" value="DUF4283 DOMAIN PROTEIN"/>
    <property type="match status" value="1"/>
</dbReference>
<evidence type="ECO:0008006" key="4">
    <source>
        <dbReference type="Google" id="ProtNLM"/>
    </source>
</evidence>
<protein>
    <recommendedName>
        <fullName evidence="4">DUF4283 domain-containing protein</fullName>
    </recommendedName>
</protein>
<proteinExistence type="predicted"/>
<organism evidence="2 3">
    <name type="scientific">Vitis vinifera</name>
    <name type="common">Grape</name>
    <dbReference type="NCBI Taxonomy" id="29760"/>
    <lineage>
        <taxon>Eukaryota</taxon>
        <taxon>Viridiplantae</taxon>
        <taxon>Streptophyta</taxon>
        <taxon>Embryophyta</taxon>
        <taxon>Tracheophyta</taxon>
        <taxon>Spermatophyta</taxon>
        <taxon>Magnoliopsida</taxon>
        <taxon>eudicotyledons</taxon>
        <taxon>Gunneridae</taxon>
        <taxon>Pentapetalae</taxon>
        <taxon>rosids</taxon>
        <taxon>Vitales</taxon>
        <taxon>Vitaceae</taxon>
        <taxon>Viteae</taxon>
        <taxon>Vitis</taxon>
    </lineage>
</organism>